<evidence type="ECO:0000313" key="10">
    <source>
        <dbReference type="Proteomes" id="UP001499924"/>
    </source>
</evidence>
<evidence type="ECO:0000256" key="6">
    <source>
        <dbReference type="ARBA" id="ARBA00023136"/>
    </source>
</evidence>
<feature type="transmembrane region" description="Helical" evidence="7">
    <location>
        <begin position="6"/>
        <end position="25"/>
    </location>
</feature>
<evidence type="ECO:0000313" key="9">
    <source>
        <dbReference type="EMBL" id="GAA3161944.1"/>
    </source>
</evidence>
<feature type="transmembrane region" description="Helical" evidence="7">
    <location>
        <begin position="293"/>
        <end position="312"/>
    </location>
</feature>
<feature type="transmembrane region" description="Helical" evidence="7">
    <location>
        <begin position="218"/>
        <end position="234"/>
    </location>
</feature>
<evidence type="ECO:0000256" key="2">
    <source>
        <dbReference type="ARBA" id="ARBA00005551"/>
    </source>
</evidence>
<dbReference type="Proteomes" id="UP001499924">
    <property type="component" value="Unassembled WGS sequence"/>
</dbReference>
<reference evidence="10" key="1">
    <citation type="journal article" date="2019" name="Int. J. Syst. Evol. Microbiol.">
        <title>The Global Catalogue of Microorganisms (GCM) 10K type strain sequencing project: providing services to taxonomists for standard genome sequencing and annotation.</title>
        <authorList>
            <consortium name="The Broad Institute Genomics Platform"/>
            <consortium name="The Broad Institute Genome Sequencing Center for Infectious Disease"/>
            <person name="Wu L."/>
            <person name="Ma J."/>
        </authorList>
    </citation>
    <scope>NUCLEOTIDE SEQUENCE [LARGE SCALE GENOMIC DNA]</scope>
    <source>
        <strain evidence="10">JCM 15614</strain>
    </source>
</reference>
<keyword evidence="6 7" id="KW-0472">Membrane</keyword>
<evidence type="ECO:0000256" key="5">
    <source>
        <dbReference type="ARBA" id="ARBA00022989"/>
    </source>
</evidence>
<dbReference type="Gene3D" id="1.20.1530.20">
    <property type="match status" value="1"/>
</dbReference>
<organism evidence="9 10">
    <name type="scientific">Blastococcus jejuensis</name>
    <dbReference type="NCBI Taxonomy" id="351224"/>
    <lineage>
        <taxon>Bacteria</taxon>
        <taxon>Bacillati</taxon>
        <taxon>Actinomycetota</taxon>
        <taxon>Actinomycetes</taxon>
        <taxon>Geodermatophilales</taxon>
        <taxon>Geodermatophilaceae</taxon>
        <taxon>Blastococcus</taxon>
    </lineage>
</organism>
<dbReference type="RefSeq" id="WP_344687757.1">
    <property type="nucleotide sequence ID" value="NZ_BAAAVV010000002.1"/>
</dbReference>
<gene>
    <name evidence="9" type="ORF">GCM10010531_12080</name>
</gene>
<keyword evidence="5 7" id="KW-1133">Transmembrane helix</keyword>
<sequence length="387" mass="39201">MSHVAALLVELGLLFLGLSVLGLLARRLGLSPIPFVLVAALTLGDGGLVPLTTAEPFLTAAAEIGVVLLLLTLGLEFSADELFGSFRRHAPSGVVDLVLNAPPGFAAGLLLGLPWEGALALAGITWISSSGIVARLLGDLGRLANRETPAVLSVLVLEDLAMALFLPLLVVALAGGGPISAAGGVALAVGAVVLVLVAAQRHGHRLGRLLTHDDDEQVLLRLVGLTLLVAGLAQSVGASAAVGAFLVGLALPASFADRARTILGPLRDLFAATFFVAFGLSTDPGAILPVLPAAIALALVTTGTKIGTGWYAARREGVAVPGRLRAGTALVARGEFSIVIAGLAVAAGIPEVGPLATGYVLLLAVTGPLLTRFVDPLTTRFRPAVIP</sequence>
<dbReference type="InterPro" id="IPR006153">
    <property type="entry name" value="Cation/H_exchanger_TM"/>
</dbReference>
<feature type="transmembrane region" description="Helical" evidence="7">
    <location>
        <begin position="90"/>
        <end position="111"/>
    </location>
</feature>
<dbReference type="InterPro" id="IPR038770">
    <property type="entry name" value="Na+/solute_symporter_sf"/>
</dbReference>
<dbReference type="Pfam" id="PF00999">
    <property type="entry name" value="Na_H_Exchanger"/>
    <property type="match status" value="1"/>
</dbReference>
<evidence type="ECO:0000256" key="7">
    <source>
        <dbReference type="SAM" id="Phobius"/>
    </source>
</evidence>
<evidence type="ECO:0000259" key="8">
    <source>
        <dbReference type="Pfam" id="PF00999"/>
    </source>
</evidence>
<accession>A0ABP6NYF1</accession>
<name>A0ABP6NYF1_9ACTN</name>
<evidence type="ECO:0000256" key="4">
    <source>
        <dbReference type="ARBA" id="ARBA00022692"/>
    </source>
</evidence>
<feature type="transmembrane region" description="Helical" evidence="7">
    <location>
        <begin position="179"/>
        <end position="198"/>
    </location>
</feature>
<feature type="transmembrane region" description="Helical" evidence="7">
    <location>
        <begin position="324"/>
        <end position="349"/>
    </location>
</feature>
<dbReference type="EMBL" id="BAAAVV010000002">
    <property type="protein sequence ID" value="GAA3161944.1"/>
    <property type="molecule type" value="Genomic_DNA"/>
</dbReference>
<evidence type="ECO:0000256" key="3">
    <source>
        <dbReference type="ARBA" id="ARBA00022448"/>
    </source>
</evidence>
<dbReference type="PANTHER" id="PTHR42751:SF6">
    <property type="entry name" value="CONSERVED INTEGRAL MEMBRANE TRANSPORT PROTEIN-RELATED"/>
    <property type="match status" value="1"/>
</dbReference>
<comment type="caution">
    <text evidence="9">The sequence shown here is derived from an EMBL/GenBank/DDBJ whole genome shotgun (WGS) entry which is preliminary data.</text>
</comment>
<protein>
    <submittedName>
        <fullName evidence="9">Cation:proton antiporter</fullName>
    </submittedName>
</protein>
<feature type="transmembrane region" description="Helical" evidence="7">
    <location>
        <begin position="117"/>
        <end position="138"/>
    </location>
</feature>
<feature type="transmembrane region" description="Helical" evidence="7">
    <location>
        <begin position="57"/>
        <end position="78"/>
    </location>
</feature>
<feature type="transmembrane region" description="Helical" evidence="7">
    <location>
        <begin position="150"/>
        <end position="173"/>
    </location>
</feature>
<keyword evidence="10" id="KW-1185">Reference proteome</keyword>
<keyword evidence="4 7" id="KW-0812">Transmembrane</keyword>
<comment type="similarity">
    <text evidence="2">Belongs to the monovalent cation:proton antiporter 2 (CPA2) transporter (TC 2.A.37) family.</text>
</comment>
<dbReference type="PANTHER" id="PTHR42751">
    <property type="entry name" value="SODIUM/HYDROGEN EXCHANGER FAMILY/TRKA DOMAIN PROTEIN"/>
    <property type="match status" value="1"/>
</dbReference>
<keyword evidence="3" id="KW-0813">Transport</keyword>
<feature type="transmembrane region" description="Helical" evidence="7">
    <location>
        <begin position="355"/>
        <end position="374"/>
    </location>
</feature>
<evidence type="ECO:0000256" key="1">
    <source>
        <dbReference type="ARBA" id="ARBA00004141"/>
    </source>
</evidence>
<feature type="domain" description="Cation/H+ exchanger transmembrane" evidence="8">
    <location>
        <begin position="18"/>
        <end position="370"/>
    </location>
</feature>
<proteinExistence type="inferred from homology"/>
<comment type="subcellular location">
    <subcellularLocation>
        <location evidence="1">Membrane</location>
        <topology evidence="1">Multi-pass membrane protein</topology>
    </subcellularLocation>
</comment>
<feature type="transmembrane region" description="Helical" evidence="7">
    <location>
        <begin position="32"/>
        <end position="51"/>
    </location>
</feature>